<dbReference type="Proteomes" id="UP001497382">
    <property type="component" value="Unassembled WGS sequence"/>
</dbReference>
<evidence type="ECO:0000313" key="1">
    <source>
        <dbReference type="EMBL" id="CAL1291857.1"/>
    </source>
</evidence>
<keyword evidence="2" id="KW-1185">Reference proteome</keyword>
<comment type="caution">
    <text evidence="1">The sequence shown here is derived from an EMBL/GenBank/DDBJ whole genome shotgun (WGS) entry which is preliminary data.</text>
</comment>
<protein>
    <submittedName>
        <fullName evidence="1">Uncharacterized protein</fullName>
    </submittedName>
</protein>
<proteinExistence type="predicted"/>
<name>A0AAV2B7L8_9ARAC</name>
<accession>A0AAV2B7L8</accession>
<dbReference type="EMBL" id="CAXIEN010000294">
    <property type="protein sequence ID" value="CAL1291857.1"/>
    <property type="molecule type" value="Genomic_DNA"/>
</dbReference>
<evidence type="ECO:0000313" key="2">
    <source>
        <dbReference type="Proteomes" id="UP001497382"/>
    </source>
</evidence>
<sequence length="373" mass="44302">MNYNILRSLQHMAAVKIAVEIFYDNEIEEILLEERKYPRVLMGVEFNHSRHELWKLIQTKAIEKLPGLAASLQTRVYNCIHALYAETEDWIRDHTLLLNLDPLHCPLACKSNLCWKSDGTINRVETAKKIAQNKNIDANDRFILACTYFLEDEVLGIWNEDGVSKRSLRRKGTNSAVRFWMKWLRKSPVMPWKLMIDDYFSVPCFRRSDIPLRFSGFFNYLSQESKEIYLEYFNYRLQCFHKDEFFSYLCIMDEEESTELVQLIPQDALEHCLKWPFQTMFIEMVKQLESHGKDLNFYVIFCKIVANIVFELHDFDYAELVRELWNVSFSFKKEIEGCEIFSKIVEAILNYDKDNQSLLLAQLVDQCIRIRNI</sequence>
<gene>
    <name evidence="1" type="ORF">LARSCL_LOCUS17314</name>
</gene>
<organism evidence="1 2">
    <name type="scientific">Larinioides sclopetarius</name>
    <dbReference type="NCBI Taxonomy" id="280406"/>
    <lineage>
        <taxon>Eukaryota</taxon>
        <taxon>Metazoa</taxon>
        <taxon>Ecdysozoa</taxon>
        <taxon>Arthropoda</taxon>
        <taxon>Chelicerata</taxon>
        <taxon>Arachnida</taxon>
        <taxon>Araneae</taxon>
        <taxon>Araneomorphae</taxon>
        <taxon>Entelegynae</taxon>
        <taxon>Araneoidea</taxon>
        <taxon>Araneidae</taxon>
        <taxon>Larinioides</taxon>
    </lineage>
</organism>
<reference evidence="1 2" key="1">
    <citation type="submission" date="2024-04" db="EMBL/GenBank/DDBJ databases">
        <authorList>
            <person name="Rising A."/>
            <person name="Reimegard J."/>
            <person name="Sonavane S."/>
            <person name="Akerstrom W."/>
            <person name="Nylinder S."/>
            <person name="Hedman E."/>
            <person name="Kallberg Y."/>
        </authorList>
    </citation>
    <scope>NUCLEOTIDE SEQUENCE [LARGE SCALE GENOMIC DNA]</scope>
</reference>
<dbReference type="AlphaFoldDB" id="A0AAV2B7L8"/>